<dbReference type="SFLD" id="SFLDS00003">
    <property type="entry name" value="Haloacid_Dehalogenase"/>
    <property type="match status" value="1"/>
</dbReference>
<name>A0ABV5ZBQ2_9GAMM</name>
<dbReference type="CDD" id="cd07534">
    <property type="entry name" value="HAD_CAP"/>
    <property type="match status" value="1"/>
</dbReference>
<dbReference type="SFLD" id="SFLDG01125">
    <property type="entry name" value="C1.1:_Acid_Phosphatase_Like"/>
    <property type="match status" value="1"/>
</dbReference>
<feature type="chain" id="PRO_5046909154" evidence="2">
    <location>
        <begin position="25"/>
        <end position="276"/>
    </location>
</feature>
<reference evidence="3 4" key="1">
    <citation type="submission" date="2024-09" db="EMBL/GenBank/DDBJ databases">
        <authorList>
            <person name="Sun Q."/>
            <person name="Mori K."/>
        </authorList>
    </citation>
    <scope>NUCLEOTIDE SEQUENCE [LARGE SCALE GENOMIC DNA]</scope>
    <source>
        <strain evidence="3 4">ATCC 51285</strain>
    </source>
</reference>
<keyword evidence="1 2" id="KW-0732">Signal</keyword>
<dbReference type="InterPro" id="IPR023214">
    <property type="entry name" value="HAD_sf"/>
</dbReference>
<dbReference type="InterPro" id="IPR005519">
    <property type="entry name" value="Acid_phosphat_B-like"/>
</dbReference>
<accession>A0ABV5ZBQ2</accession>
<dbReference type="RefSeq" id="WP_027312448.1">
    <property type="nucleotide sequence ID" value="NZ_JAUESS010000001.1"/>
</dbReference>
<dbReference type="PIRSF" id="PIRSF019271">
    <property type="entry name" value="Acid_Ptase_C"/>
    <property type="match status" value="1"/>
</dbReference>
<dbReference type="SUPFAM" id="SSF56784">
    <property type="entry name" value="HAD-like"/>
    <property type="match status" value="1"/>
</dbReference>
<proteinExistence type="predicted"/>
<keyword evidence="3" id="KW-0449">Lipoprotein</keyword>
<dbReference type="PANTHER" id="PTHR31284:SF10">
    <property type="entry name" value="ACID PHOSPHATASE-LIKE PROTEIN"/>
    <property type="match status" value="1"/>
</dbReference>
<dbReference type="PANTHER" id="PTHR31284">
    <property type="entry name" value="ACID PHOSPHATASE-LIKE PROTEIN"/>
    <property type="match status" value="1"/>
</dbReference>
<gene>
    <name evidence="3" type="ORF">ACFFLH_09735</name>
</gene>
<dbReference type="InterPro" id="IPR036412">
    <property type="entry name" value="HAD-like_sf"/>
</dbReference>
<evidence type="ECO:0000256" key="1">
    <source>
        <dbReference type="ARBA" id="ARBA00022729"/>
    </source>
</evidence>
<evidence type="ECO:0000313" key="3">
    <source>
        <dbReference type="EMBL" id="MFB9886691.1"/>
    </source>
</evidence>
<protein>
    <submittedName>
        <fullName evidence="3">5'-nucleotidase, lipoprotein e(P4) family</fullName>
    </submittedName>
</protein>
<sequence>MALSLRKSALALALVVGVSTPVWAETAQAPEYTTKDLNEQLVMATLWMQASAEFRALSYQAFNIAKMQLDAKLAAQQGEKKLAVIVDADETVIDNSAYEAYLVGNNFGYSSETWDKWMAAAEATAMPGATEFLNYAKDKGVEVFYITNRKEVGREGTLKNLQALGFPYADEQHLLLRTDSSDKEPRRQQVAKDFDIALLMGDNLNDFHSDFYKKNMEERFAATDAHKAHWGNLFIVLPNPTYGDWEGEIYQGNWGASAAEKDQMRKAHLKRWQPAN</sequence>
<evidence type="ECO:0000256" key="2">
    <source>
        <dbReference type="SAM" id="SignalP"/>
    </source>
</evidence>
<dbReference type="EMBL" id="JBHLZN010000003">
    <property type="protein sequence ID" value="MFB9886691.1"/>
    <property type="molecule type" value="Genomic_DNA"/>
</dbReference>
<evidence type="ECO:0000313" key="4">
    <source>
        <dbReference type="Proteomes" id="UP001589628"/>
    </source>
</evidence>
<feature type="signal peptide" evidence="2">
    <location>
        <begin position="1"/>
        <end position="24"/>
    </location>
</feature>
<dbReference type="NCBIfam" id="TIGR01533">
    <property type="entry name" value="lipo_e_P4"/>
    <property type="match status" value="1"/>
</dbReference>
<dbReference type="InterPro" id="IPR006423">
    <property type="entry name" value="Lipo_e_P4"/>
</dbReference>
<keyword evidence="4" id="KW-1185">Reference proteome</keyword>
<dbReference type="Pfam" id="PF03767">
    <property type="entry name" value="Acid_phosphat_B"/>
    <property type="match status" value="1"/>
</dbReference>
<comment type="caution">
    <text evidence="3">The sequence shown here is derived from an EMBL/GenBank/DDBJ whole genome shotgun (WGS) entry which is preliminary data.</text>
</comment>
<dbReference type="Gene3D" id="3.40.50.1000">
    <property type="entry name" value="HAD superfamily/HAD-like"/>
    <property type="match status" value="1"/>
</dbReference>
<dbReference type="Proteomes" id="UP001589628">
    <property type="component" value="Unassembled WGS sequence"/>
</dbReference>
<organism evidence="3 4">
    <name type="scientific">Balneatrix alpica</name>
    <dbReference type="NCBI Taxonomy" id="75684"/>
    <lineage>
        <taxon>Bacteria</taxon>
        <taxon>Pseudomonadati</taxon>
        <taxon>Pseudomonadota</taxon>
        <taxon>Gammaproteobacteria</taxon>
        <taxon>Oceanospirillales</taxon>
        <taxon>Balneatrichaceae</taxon>
        <taxon>Balneatrix</taxon>
    </lineage>
</organism>